<dbReference type="Gene3D" id="3.40.190.10">
    <property type="entry name" value="Periplasmic binding protein-like II"/>
    <property type="match status" value="2"/>
</dbReference>
<comment type="caution">
    <text evidence="6">The sequence shown here is derived from an EMBL/GenBank/DDBJ whole genome shotgun (WGS) entry which is preliminary data.</text>
</comment>
<dbReference type="EMBL" id="LKCM01000325">
    <property type="protein sequence ID" value="KPQ41643.1"/>
    <property type="molecule type" value="Genomic_DNA"/>
</dbReference>
<dbReference type="InterPro" id="IPR001638">
    <property type="entry name" value="Solute-binding_3/MltF_N"/>
</dbReference>
<keyword evidence="3" id="KW-0732">Signal</keyword>
<protein>
    <submittedName>
        <fullName evidence="6">Sulfonate ABC transporter substrate-binding protein</fullName>
    </submittedName>
</protein>
<keyword evidence="4" id="KW-0812">Transmembrane</keyword>
<evidence type="ECO:0000256" key="1">
    <source>
        <dbReference type="ARBA" id="ARBA00004418"/>
    </source>
</evidence>
<gene>
    <name evidence="6" type="primary">ssuA_2</name>
    <name evidence="6" type="ORF">MPEBLZ_03804</name>
</gene>
<dbReference type="Pfam" id="PF09084">
    <property type="entry name" value="NMT1"/>
    <property type="match status" value="1"/>
</dbReference>
<sequence>MKQIGMKSAKQFILVVIIIAAILAVVLGSMFYLNFYMSPRQGYTGEAESITIGYSPFEQNALLWIAQDQHFFSLNGLNVILRKYDTGAGSLDGMLNGETDITAGVTEFPTVEKAFKKESIRIIGTIAKTEQIYLVGRKDRGIENVLDLKGKRVGTTLKTAAHFYLGRFLEIHSMDMKDIILVDVKTPAEWVNAVADGDIDAIATSEPYANLARKRLGANAVIWPAQGSQPIFGLVVSTDEWITNHPEPVNRFLKSLAQAEEYAINNPVEAKAIIQKQLNVDAEYMETIWSQDRFSLSLDQSLILVMEDEARWMINNNLTTEEKIPDFLDYISENELKSIKSEAVN</sequence>
<evidence type="ECO:0000313" key="6">
    <source>
        <dbReference type="EMBL" id="KPQ41643.1"/>
    </source>
</evidence>
<reference evidence="6 7" key="1">
    <citation type="submission" date="2015-09" db="EMBL/GenBank/DDBJ databases">
        <title>A metagenomics-based metabolic model of nitrate-dependent anaerobic oxidation of methane by Methanoperedens-like archaea.</title>
        <authorList>
            <person name="Arshad A."/>
            <person name="Speth D.R."/>
            <person name="De Graaf R.M."/>
            <person name="Op Den Camp H.J."/>
            <person name="Jetten M.S."/>
            <person name="Welte C.U."/>
        </authorList>
    </citation>
    <scope>NUCLEOTIDE SEQUENCE [LARGE SCALE GENOMIC DNA]</scope>
</reference>
<evidence type="ECO:0000256" key="2">
    <source>
        <dbReference type="ARBA" id="ARBA00010742"/>
    </source>
</evidence>
<accession>A0A0P7ZDR6</accession>
<proteinExistence type="inferred from homology"/>
<keyword evidence="4" id="KW-1133">Transmembrane helix</keyword>
<dbReference type="SMART" id="SM00062">
    <property type="entry name" value="PBPb"/>
    <property type="match status" value="1"/>
</dbReference>
<organism evidence="6 7">
    <name type="scientific">Candidatus Methanoperedens nitratireducens</name>
    <dbReference type="NCBI Taxonomy" id="1392998"/>
    <lineage>
        <taxon>Archaea</taxon>
        <taxon>Methanobacteriati</taxon>
        <taxon>Methanobacteriota</taxon>
        <taxon>Stenosarchaea group</taxon>
        <taxon>Methanomicrobia</taxon>
        <taxon>Methanosarcinales</taxon>
        <taxon>ANME-2 cluster</taxon>
        <taxon>Candidatus Methanoperedentaceae</taxon>
        <taxon>Candidatus Methanoperedens</taxon>
    </lineage>
</organism>
<dbReference type="SUPFAM" id="SSF53850">
    <property type="entry name" value="Periplasmic binding protein-like II"/>
    <property type="match status" value="1"/>
</dbReference>
<dbReference type="CDD" id="cd01008">
    <property type="entry name" value="PBP2_NrtA_SsuA_CpmA_like"/>
    <property type="match status" value="1"/>
</dbReference>
<evidence type="ECO:0000256" key="4">
    <source>
        <dbReference type="SAM" id="Phobius"/>
    </source>
</evidence>
<comment type="similarity">
    <text evidence="2">Belongs to the bacterial solute-binding protein SsuA/TauA family.</text>
</comment>
<evidence type="ECO:0000259" key="5">
    <source>
        <dbReference type="SMART" id="SM00062"/>
    </source>
</evidence>
<feature type="transmembrane region" description="Helical" evidence="4">
    <location>
        <begin position="12"/>
        <end position="33"/>
    </location>
</feature>
<feature type="domain" description="Solute-binding protein family 3/N-terminal" evidence="5">
    <location>
        <begin position="49"/>
        <end position="281"/>
    </location>
</feature>
<dbReference type="InterPro" id="IPR015168">
    <property type="entry name" value="SsuA/THI5"/>
</dbReference>
<dbReference type="AlphaFoldDB" id="A0A0P7ZDR6"/>
<comment type="subcellular location">
    <subcellularLocation>
        <location evidence="1">Periplasm</location>
    </subcellularLocation>
</comment>
<name>A0A0P7ZDR6_9EURY</name>
<keyword evidence="4" id="KW-0472">Membrane</keyword>
<evidence type="ECO:0000313" key="7">
    <source>
        <dbReference type="Proteomes" id="UP000050360"/>
    </source>
</evidence>
<dbReference type="PANTHER" id="PTHR30024:SF47">
    <property type="entry name" value="TAURINE-BINDING PERIPLASMIC PROTEIN"/>
    <property type="match status" value="1"/>
</dbReference>
<dbReference type="GO" id="GO:0042597">
    <property type="term" value="C:periplasmic space"/>
    <property type="evidence" value="ECO:0007669"/>
    <property type="project" value="UniProtKB-SubCell"/>
</dbReference>
<dbReference type="PANTHER" id="PTHR30024">
    <property type="entry name" value="ALIPHATIC SULFONATES-BINDING PROTEIN-RELATED"/>
    <property type="match status" value="1"/>
</dbReference>
<evidence type="ECO:0000256" key="3">
    <source>
        <dbReference type="ARBA" id="ARBA00022729"/>
    </source>
</evidence>
<feature type="non-terminal residue" evidence="6">
    <location>
        <position position="345"/>
    </location>
</feature>
<dbReference type="Proteomes" id="UP000050360">
    <property type="component" value="Unassembled WGS sequence"/>
</dbReference>